<reference evidence="3" key="2">
    <citation type="journal article" date="2017" name="Nat. Plants">
        <title>The Aegilops tauschii genome reveals multiple impacts of transposons.</title>
        <authorList>
            <person name="Zhao G."/>
            <person name="Zou C."/>
            <person name="Li K."/>
            <person name="Wang K."/>
            <person name="Li T."/>
            <person name="Gao L."/>
            <person name="Zhang X."/>
            <person name="Wang H."/>
            <person name="Yang Z."/>
            <person name="Liu X."/>
            <person name="Jiang W."/>
            <person name="Mao L."/>
            <person name="Kong X."/>
            <person name="Jiao Y."/>
            <person name="Jia J."/>
        </authorList>
    </citation>
    <scope>NUCLEOTIDE SEQUENCE [LARGE SCALE GENOMIC DNA]</scope>
    <source>
        <strain evidence="3">cv. AL8/78</strain>
    </source>
</reference>
<feature type="region of interest" description="Disordered" evidence="1">
    <location>
        <begin position="18"/>
        <end position="65"/>
    </location>
</feature>
<dbReference type="AlphaFoldDB" id="A0A453DWU6"/>
<name>A0A453DWU6_AEGTS</name>
<evidence type="ECO:0000256" key="1">
    <source>
        <dbReference type="SAM" id="MobiDB-lite"/>
    </source>
</evidence>
<proteinExistence type="predicted"/>
<keyword evidence="3" id="KW-1185">Reference proteome</keyword>
<dbReference type="Gramene" id="AET3Gv20137400.1">
    <property type="protein sequence ID" value="AET3Gv20137400.1"/>
    <property type="gene ID" value="AET3Gv20137400"/>
</dbReference>
<sequence>LKTLAKPLLCSATSLFPISFHPKPAAPAPPRPRPADTHGERLETSRLPDRRQRPTPRLLTSGRLP</sequence>
<feature type="compositionally biased region" description="Basic and acidic residues" evidence="1">
    <location>
        <begin position="33"/>
        <end position="52"/>
    </location>
</feature>
<reference evidence="2" key="3">
    <citation type="journal article" date="2017" name="Nature">
        <title>Genome sequence of the progenitor of the wheat D genome Aegilops tauschii.</title>
        <authorList>
            <person name="Luo M.C."/>
            <person name="Gu Y.Q."/>
            <person name="Puiu D."/>
            <person name="Wang H."/>
            <person name="Twardziok S.O."/>
            <person name="Deal K.R."/>
            <person name="Huo N."/>
            <person name="Zhu T."/>
            <person name="Wang L."/>
            <person name="Wang Y."/>
            <person name="McGuire P.E."/>
            <person name="Liu S."/>
            <person name="Long H."/>
            <person name="Ramasamy R.K."/>
            <person name="Rodriguez J.C."/>
            <person name="Van S.L."/>
            <person name="Yuan L."/>
            <person name="Wang Z."/>
            <person name="Xia Z."/>
            <person name="Xiao L."/>
            <person name="Anderson O.D."/>
            <person name="Ouyang S."/>
            <person name="Liang Y."/>
            <person name="Zimin A.V."/>
            <person name="Pertea G."/>
            <person name="Qi P."/>
            <person name="Bennetzen J.L."/>
            <person name="Dai X."/>
            <person name="Dawson M.W."/>
            <person name="Muller H.G."/>
            <person name="Kugler K."/>
            <person name="Rivarola-Duarte L."/>
            <person name="Spannagl M."/>
            <person name="Mayer K.F.X."/>
            <person name="Lu F.H."/>
            <person name="Bevan M.W."/>
            <person name="Leroy P."/>
            <person name="Li P."/>
            <person name="You F.M."/>
            <person name="Sun Q."/>
            <person name="Liu Z."/>
            <person name="Lyons E."/>
            <person name="Wicker T."/>
            <person name="Salzberg S.L."/>
            <person name="Devos K.M."/>
            <person name="Dvorak J."/>
        </authorList>
    </citation>
    <scope>NUCLEOTIDE SEQUENCE [LARGE SCALE GENOMIC DNA]</scope>
    <source>
        <strain evidence="2">cv. AL8/78</strain>
    </source>
</reference>
<dbReference type="EnsemblPlants" id="AET3Gv20137400.1">
    <property type="protein sequence ID" value="AET3Gv20137400.1"/>
    <property type="gene ID" value="AET3Gv20137400"/>
</dbReference>
<accession>A0A453DWU6</accession>
<reference evidence="2" key="4">
    <citation type="submission" date="2019-03" db="UniProtKB">
        <authorList>
            <consortium name="EnsemblPlants"/>
        </authorList>
    </citation>
    <scope>IDENTIFICATION</scope>
</reference>
<dbReference type="Proteomes" id="UP000015105">
    <property type="component" value="Chromosome 3D"/>
</dbReference>
<organism evidence="2 3">
    <name type="scientific">Aegilops tauschii subsp. strangulata</name>
    <name type="common">Goatgrass</name>
    <dbReference type="NCBI Taxonomy" id="200361"/>
    <lineage>
        <taxon>Eukaryota</taxon>
        <taxon>Viridiplantae</taxon>
        <taxon>Streptophyta</taxon>
        <taxon>Embryophyta</taxon>
        <taxon>Tracheophyta</taxon>
        <taxon>Spermatophyta</taxon>
        <taxon>Magnoliopsida</taxon>
        <taxon>Liliopsida</taxon>
        <taxon>Poales</taxon>
        <taxon>Poaceae</taxon>
        <taxon>BOP clade</taxon>
        <taxon>Pooideae</taxon>
        <taxon>Triticodae</taxon>
        <taxon>Triticeae</taxon>
        <taxon>Triticinae</taxon>
        <taxon>Aegilops</taxon>
    </lineage>
</organism>
<protein>
    <submittedName>
        <fullName evidence="2">Uncharacterized protein</fullName>
    </submittedName>
</protein>
<reference evidence="2" key="5">
    <citation type="journal article" date="2021" name="G3 (Bethesda)">
        <title>Aegilops tauschii genome assembly Aet v5.0 features greater sequence contiguity and improved annotation.</title>
        <authorList>
            <person name="Wang L."/>
            <person name="Zhu T."/>
            <person name="Rodriguez J.C."/>
            <person name="Deal K.R."/>
            <person name="Dubcovsky J."/>
            <person name="McGuire P.E."/>
            <person name="Lux T."/>
            <person name="Spannagl M."/>
            <person name="Mayer K.F.X."/>
            <person name="Baldrich P."/>
            <person name="Meyers B.C."/>
            <person name="Huo N."/>
            <person name="Gu Y.Q."/>
            <person name="Zhou H."/>
            <person name="Devos K.M."/>
            <person name="Bennetzen J.L."/>
            <person name="Unver T."/>
            <person name="Budak H."/>
            <person name="Gulick P.J."/>
            <person name="Galiba G."/>
            <person name="Kalapos B."/>
            <person name="Nelson D.R."/>
            <person name="Li P."/>
            <person name="You F.M."/>
            <person name="Luo M.C."/>
            <person name="Dvorak J."/>
        </authorList>
    </citation>
    <scope>NUCLEOTIDE SEQUENCE [LARGE SCALE GENOMIC DNA]</scope>
    <source>
        <strain evidence="2">cv. AL8/78</strain>
    </source>
</reference>
<reference evidence="3" key="1">
    <citation type="journal article" date="2014" name="Science">
        <title>Ancient hybridizations among the ancestral genomes of bread wheat.</title>
        <authorList>
            <consortium name="International Wheat Genome Sequencing Consortium,"/>
            <person name="Marcussen T."/>
            <person name="Sandve S.R."/>
            <person name="Heier L."/>
            <person name="Spannagl M."/>
            <person name="Pfeifer M."/>
            <person name="Jakobsen K.S."/>
            <person name="Wulff B.B."/>
            <person name="Steuernagel B."/>
            <person name="Mayer K.F."/>
            <person name="Olsen O.A."/>
        </authorList>
    </citation>
    <scope>NUCLEOTIDE SEQUENCE [LARGE SCALE GENOMIC DNA]</scope>
    <source>
        <strain evidence="3">cv. AL8/78</strain>
    </source>
</reference>
<evidence type="ECO:0000313" key="2">
    <source>
        <dbReference type="EnsemblPlants" id="AET3Gv20137400.1"/>
    </source>
</evidence>
<evidence type="ECO:0000313" key="3">
    <source>
        <dbReference type="Proteomes" id="UP000015105"/>
    </source>
</evidence>